<evidence type="ECO:0000313" key="5">
    <source>
        <dbReference type="EMBL" id="JAP35483.1"/>
    </source>
</evidence>
<dbReference type="GO" id="GO:0016787">
    <property type="term" value="F:hydrolase activity"/>
    <property type="evidence" value="ECO:0007669"/>
    <property type="project" value="UniProtKB-KW"/>
</dbReference>
<keyword evidence="1" id="KW-0378">Hydrolase</keyword>
<feature type="transmembrane region" description="Helical" evidence="2">
    <location>
        <begin position="49"/>
        <end position="71"/>
    </location>
</feature>
<name>A0A0V0IU44_SOLCH</name>
<feature type="transmembrane region" description="Helical" evidence="2">
    <location>
        <begin position="136"/>
        <end position="159"/>
    </location>
</feature>
<evidence type="ECO:0000256" key="2">
    <source>
        <dbReference type="SAM" id="Phobius"/>
    </source>
</evidence>
<dbReference type="EMBL" id="GEDG01002915">
    <property type="protein sequence ID" value="JAP35483.1"/>
    <property type="molecule type" value="Transcribed_RNA"/>
</dbReference>
<evidence type="ECO:0000259" key="3">
    <source>
        <dbReference type="Pfam" id="PF01764"/>
    </source>
</evidence>
<dbReference type="InterPro" id="IPR002921">
    <property type="entry name" value="Fungal_lipase-type"/>
</dbReference>
<feature type="domain" description="Fungal lipase-type" evidence="3">
    <location>
        <begin position="410"/>
        <end position="563"/>
    </location>
</feature>
<evidence type="ECO:0000259" key="4">
    <source>
        <dbReference type="Pfam" id="PF24057"/>
    </source>
</evidence>
<dbReference type="InterPro" id="IPR055782">
    <property type="entry name" value="DUF7358"/>
</dbReference>
<dbReference type="Pfam" id="PF24057">
    <property type="entry name" value="DUF7358"/>
    <property type="match status" value="1"/>
</dbReference>
<dbReference type="PANTHER" id="PTHR47030:SF2">
    <property type="entry name" value="LIPASE CLASS 3 FAMILY PROTEIN"/>
    <property type="match status" value="1"/>
</dbReference>
<dbReference type="AlphaFoldDB" id="A0A0V0IU44"/>
<organism evidence="5">
    <name type="scientific">Solanum chacoense</name>
    <name type="common">Chaco potato</name>
    <dbReference type="NCBI Taxonomy" id="4108"/>
    <lineage>
        <taxon>Eukaryota</taxon>
        <taxon>Viridiplantae</taxon>
        <taxon>Streptophyta</taxon>
        <taxon>Embryophyta</taxon>
        <taxon>Tracheophyta</taxon>
        <taxon>Spermatophyta</taxon>
        <taxon>Magnoliopsida</taxon>
        <taxon>eudicotyledons</taxon>
        <taxon>Gunneridae</taxon>
        <taxon>Pentapetalae</taxon>
        <taxon>asterids</taxon>
        <taxon>lamiids</taxon>
        <taxon>Solanales</taxon>
        <taxon>Solanaceae</taxon>
        <taxon>Solanoideae</taxon>
        <taxon>Solaneae</taxon>
        <taxon>Solanum</taxon>
    </lineage>
</organism>
<dbReference type="Gene3D" id="3.40.50.1820">
    <property type="entry name" value="alpha/beta hydrolase"/>
    <property type="match status" value="1"/>
</dbReference>
<dbReference type="InterPro" id="IPR029058">
    <property type="entry name" value="AB_hydrolase_fold"/>
</dbReference>
<dbReference type="Pfam" id="PF01764">
    <property type="entry name" value="Lipase_3"/>
    <property type="match status" value="1"/>
</dbReference>
<proteinExistence type="predicted"/>
<dbReference type="SUPFAM" id="SSF53474">
    <property type="entry name" value="alpha/beta-Hydrolases"/>
    <property type="match status" value="1"/>
</dbReference>
<reference evidence="5" key="1">
    <citation type="submission" date="2015-12" db="EMBL/GenBank/DDBJ databases">
        <title>Gene expression during late stages of embryo sac development: a critical building block for successful pollen-pistil interactions.</title>
        <authorList>
            <person name="Liu Y."/>
            <person name="Joly V."/>
            <person name="Sabar M."/>
            <person name="Matton D.P."/>
        </authorList>
    </citation>
    <scope>NUCLEOTIDE SEQUENCE</scope>
</reference>
<sequence>MSPLLPLLPNPNNLRNRSKGFGLGLTFPNSFRKMVPLPAPELKRLRRSAVVLGVSNALIIIMGILIVIVAHSTCGENDGTAPVILMIMVSIIRIGAMIGTGIAQQHTASSILTSQTDLPDSQLAIRQQRRRKYRRLLLWTRIASVITILQLLGAVFLLFTVTNLLHRDTASSNCLRGILSNGLKWQRNMLIFFMVIISYVAPVQCIAGADVLRWRSFYATEDNAWRAHYREVFDHGIREALCCLGRVKYLTVLEEDEVCSVAQLLGDLVTYRASGTGHLELLAGLALLQNPSSFSKSYEESVAVPIERMRKAAFYHPFAEAAYTGLLLDIGRNPVLFSCSWLYRQGILAPWLWNRRPLLEGDNWWRGHAAAFLKHVHLSAHMLRKGRVNQGKCKAAYFIVVLHNVKSVLITVRGTETPEDLITDGLGRECCLTEEELDSLLNGDHCDPFIRQRVVSSTPHYAHSGVVEAARDLYVQVDGNYGDGGFLSSLLGVGCECEGYGVRIVGHSLGGAIAAVLGMKLRKQYPDLHVYTYGALPCVGLVVADACSEFITSIVNNDEFSARLSVASIMRLQAAALKALSEDGTIDITTILKLAHHFTSLTVCQKSMNDGESSVNSLTAMSSCTNQINHSQLENGLAKCEAGSSVLHGIDTGFSCDDEIISTESSNRFSSAFNCSTSDSSPFSDPLTEFMEAVPSSENKSSLSIPELYLPGLVIHIVPQKDGLHKPLWKRWKSWERRCRFRVYVAKREAFKDIIVSPYMFLDHLPWRCQNALENILKTGQLKTPDDASEIV</sequence>
<dbReference type="GO" id="GO:0006629">
    <property type="term" value="P:lipid metabolic process"/>
    <property type="evidence" value="ECO:0007669"/>
    <property type="project" value="InterPro"/>
</dbReference>
<keyword evidence="2" id="KW-0472">Membrane</keyword>
<feature type="transmembrane region" description="Helical" evidence="2">
    <location>
        <begin position="83"/>
        <end position="103"/>
    </location>
</feature>
<keyword evidence="2" id="KW-1133">Transmembrane helix</keyword>
<dbReference type="CDD" id="cd00519">
    <property type="entry name" value="Lipase_3"/>
    <property type="match status" value="1"/>
</dbReference>
<evidence type="ECO:0000256" key="1">
    <source>
        <dbReference type="ARBA" id="ARBA00022801"/>
    </source>
</evidence>
<dbReference type="PANTHER" id="PTHR47030">
    <property type="entry name" value="LIPASE CLASS 3 FAMILY PROTEIN"/>
    <property type="match status" value="1"/>
</dbReference>
<keyword evidence="2" id="KW-0812">Transmembrane</keyword>
<feature type="domain" description="DUF7358" evidence="4">
    <location>
        <begin position="42"/>
        <end position="271"/>
    </location>
</feature>
<accession>A0A0V0IU44</accession>
<protein>
    <submittedName>
        <fullName evidence="5">Putative sn1-specific diacylglycerol lipase beta-like</fullName>
    </submittedName>
</protein>